<evidence type="ECO:0000259" key="2">
    <source>
        <dbReference type="Pfam" id="PF01476"/>
    </source>
</evidence>
<dbReference type="Proteomes" id="UP000823886">
    <property type="component" value="Unassembled WGS sequence"/>
</dbReference>
<dbReference type="SUPFAM" id="SSF54106">
    <property type="entry name" value="LysM domain"/>
    <property type="match status" value="1"/>
</dbReference>
<evidence type="ECO:0000313" key="3">
    <source>
        <dbReference type="EMBL" id="HJC62011.1"/>
    </source>
</evidence>
<name>A0A9D2PK56_9FIRM</name>
<dbReference type="Gene3D" id="3.10.350.10">
    <property type="entry name" value="LysM domain"/>
    <property type="match status" value="1"/>
</dbReference>
<dbReference type="CDD" id="cd00118">
    <property type="entry name" value="LysM"/>
    <property type="match status" value="1"/>
</dbReference>
<protein>
    <submittedName>
        <fullName evidence="3">LysM peptidoglycan-binding domain-containing protein</fullName>
    </submittedName>
</protein>
<dbReference type="InterPro" id="IPR036779">
    <property type="entry name" value="LysM_dom_sf"/>
</dbReference>
<gene>
    <name evidence="3" type="ORF">H9753_00140</name>
</gene>
<dbReference type="EMBL" id="DWVZ01000002">
    <property type="protein sequence ID" value="HJC62011.1"/>
    <property type="molecule type" value="Genomic_DNA"/>
</dbReference>
<reference evidence="3" key="1">
    <citation type="journal article" date="2021" name="PeerJ">
        <title>Extensive microbial diversity within the chicken gut microbiome revealed by metagenomics and culture.</title>
        <authorList>
            <person name="Gilroy R."/>
            <person name="Ravi A."/>
            <person name="Getino M."/>
            <person name="Pursley I."/>
            <person name="Horton D.L."/>
            <person name="Alikhan N.F."/>
            <person name="Baker D."/>
            <person name="Gharbi K."/>
            <person name="Hall N."/>
            <person name="Watson M."/>
            <person name="Adriaenssens E.M."/>
            <person name="Foster-Nyarko E."/>
            <person name="Jarju S."/>
            <person name="Secka A."/>
            <person name="Antonio M."/>
            <person name="Oren A."/>
            <person name="Chaudhuri R.R."/>
            <person name="La Ragione R."/>
            <person name="Hildebrand F."/>
            <person name="Pallen M.J."/>
        </authorList>
    </citation>
    <scope>NUCLEOTIDE SEQUENCE</scope>
    <source>
        <strain evidence="3">ChiBcec2-3848</strain>
    </source>
</reference>
<evidence type="ECO:0000313" key="4">
    <source>
        <dbReference type="Proteomes" id="UP000823886"/>
    </source>
</evidence>
<reference evidence="3" key="2">
    <citation type="submission" date="2021-04" db="EMBL/GenBank/DDBJ databases">
        <authorList>
            <person name="Gilroy R."/>
        </authorList>
    </citation>
    <scope>NUCLEOTIDE SEQUENCE</scope>
    <source>
        <strain evidence="3">ChiBcec2-3848</strain>
    </source>
</reference>
<comment type="caution">
    <text evidence="3">The sequence shown here is derived from an EMBL/GenBank/DDBJ whole genome shotgun (WGS) entry which is preliminary data.</text>
</comment>
<feature type="chain" id="PRO_5039063980" evidence="1">
    <location>
        <begin position="40"/>
        <end position="110"/>
    </location>
</feature>
<feature type="signal peptide" evidence="1">
    <location>
        <begin position="1"/>
        <end position="39"/>
    </location>
</feature>
<dbReference type="InterPro" id="IPR018392">
    <property type="entry name" value="LysM"/>
</dbReference>
<feature type="domain" description="LysM" evidence="2">
    <location>
        <begin position="55"/>
        <end position="103"/>
    </location>
</feature>
<dbReference type="AlphaFoldDB" id="A0A9D2PK56"/>
<sequence length="110" mass="12867">MRNKKNTENRKKIRFLGAALFLAAVFFILCFRTADTANAGTENTARYKYYTSIEIKDGGTLWEIANKYMTEEYESAEEYIQEVKKINHLHSDTIYEGAYLCVPYYSSEYK</sequence>
<organism evidence="3 4">
    <name type="scientific">Candidatus Blautia merdavium</name>
    <dbReference type="NCBI Taxonomy" id="2838494"/>
    <lineage>
        <taxon>Bacteria</taxon>
        <taxon>Bacillati</taxon>
        <taxon>Bacillota</taxon>
        <taxon>Clostridia</taxon>
        <taxon>Lachnospirales</taxon>
        <taxon>Lachnospiraceae</taxon>
        <taxon>Blautia</taxon>
    </lineage>
</organism>
<proteinExistence type="predicted"/>
<keyword evidence="1" id="KW-0732">Signal</keyword>
<dbReference type="Pfam" id="PF01476">
    <property type="entry name" value="LysM"/>
    <property type="match status" value="1"/>
</dbReference>
<evidence type="ECO:0000256" key="1">
    <source>
        <dbReference type="SAM" id="SignalP"/>
    </source>
</evidence>
<accession>A0A9D2PK56</accession>